<keyword evidence="12" id="KW-1185">Reference proteome</keyword>
<dbReference type="InterPro" id="IPR015946">
    <property type="entry name" value="KH_dom-like_a/b"/>
</dbReference>
<dbReference type="InterPro" id="IPR005662">
    <property type="entry name" value="GTPase_Era-like"/>
</dbReference>
<comment type="subcellular location">
    <subcellularLocation>
        <location evidence="6">Cytoplasm</location>
    </subcellularLocation>
    <subcellularLocation>
        <location evidence="6">Cell membrane</location>
        <topology evidence="6">Peripheral membrane protein</topology>
    </subcellularLocation>
</comment>
<dbReference type="GO" id="GO:0000028">
    <property type="term" value="P:ribosomal small subunit assembly"/>
    <property type="evidence" value="ECO:0007669"/>
    <property type="project" value="TreeGrafter"/>
</dbReference>
<dbReference type="RefSeq" id="WP_090019007.1">
    <property type="nucleotide sequence ID" value="NZ_FNCE01000002.1"/>
</dbReference>
<dbReference type="GO" id="GO:0043024">
    <property type="term" value="F:ribosomal small subunit binding"/>
    <property type="evidence" value="ECO:0007669"/>
    <property type="project" value="TreeGrafter"/>
</dbReference>
<evidence type="ECO:0000256" key="5">
    <source>
        <dbReference type="ARBA" id="ARBA00023134"/>
    </source>
</evidence>
<dbReference type="InterPro" id="IPR009019">
    <property type="entry name" value="KH_sf_prok-type"/>
</dbReference>
<dbReference type="Pfam" id="PF07650">
    <property type="entry name" value="KH_2"/>
    <property type="match status" value="1"/>
</dbReference>
<evidence type="ECO:0000259" key="9">
    <source>
        <dbReference type="PROSITE" id="PS50823"/>
    </source>
</evidence>
<dbReference type="GO" id="GO:0003924">
    <property type="term" value="F:GTPase activity"/>
    <property type="evidence" value="ECO:0007669"/>
    <property type="project" value="UniProtKB-UniRule"/>
</dbReference>
<gene>
    <name evidence="6" type="primary">era</name>
    <name evidence="11" type="ORF">SAMN05216241_102395</name>
</gene>
<evidence type="ECO:0000313" key="11">
    <source>
        <dbReference type="EMBL" id="SDF80063.1"/>
    </source>
</evidence>
<dbReference type="Gene3D" id="3.40.50.300">
    <property type="entry name" value="P-loop containing nucleotide triphosphate hydrolases"/>
    <property type="match status" value="1"/>
</dbReference>
<evidence type="ECO:0000256" key="2">
    <source>
        <dbReference type="ARBA" id="ARBA00020484"/>
    </source>
</evidence>
<comment type="similarity">
    <text evidence="1 6 7 8">Belongs to the TRAFAC class TrmE-Era-EngA-EngB-Septin-like GTPase superfamily. Era GTPase family.</text>
</comment>
<accession>A0A1G7P1D2</accession>
<dbReference type="InterPro" id="IPR030388">
    <property type="entry name" value="G_ERA_dom"/>
</dbReference>
<keyword evidence="4 6" id="KW-0694">RNA-binding</keyword>
<reference evidence="11 12" key="1">
    <citation type="submission" date="2016-10" db="EMBL/GenBank/DDBJ databases">
        <authorList>
            <person name="de Groot N.N."/>
        </authorList>
    </citation>
    <scope>NUCLEOTIDE SEQUENCE [LARGE SCALE GENOMIC DNA]</scope>
    <source>
        <strain evidence="11 12">DSM 25584</strain>
    </source>
</reference>
<sequence length="312" mass="34576">MTTGEPVAIRHEPPQDTSRCGVVALIGAPNAGKSTLLNALVGGKVSIVTHKAQTTRTRVRGVAIDGTAQIVFTDTPGLLTNAKGGLEKAMVTDAWAVAEDADVILMLHDASRRSLDEQTLATVRELKALGKPCVLALNKIDRVRRDSLLALAQRFNDEGVFERIYMISAETGDGVADVRSDLSHRMPEAPWLYPEDQLSDLPMRLLAAEVTREKLFLNVHEEVPYSVTVDTDAWTAFDDGSVRIDQTIYVQREQQKRIIVGRGGATIRAIRTAAQRDLEAELEQRVHLVLFVKVQDWLRNWQRFVRMGGTET</sequence>
<keyword evidence="3 6" id="KW-0547">Nucleotide-binding</keyword>
<evidence type="ECO:0000256" key="8">
    <source>
        <dbReference type="RuleBase" id="RU003761"/>
    </source>
</evidence>
<comment type="function">
    <text evidence="6">An essential GTPase that binds both GDP and GTP, with rapid nucleotide exchange. Plays a role in 16S rRNA processing and 30S ribosomal subunit biogenesis and possibly also in cell cycle regulation and energy metabolism.</text>
</comment>
<name>A0A1G7P1D2_9PROT</name>
<dbReference type="HAMAP" id="MF_00367">
    <property type="entry name" value="GTPase_Era"/>
    <property type="match status" value="1"/>
</dbReference>
<dbReference type="GO" id="GO:0005886">
    <property type="term" value="C:plasma membrane"/>
    <property type="evidence" value="ECO:0007669"/>
    <property type="project" value="UniProtKB-SubCell"/>
</dbReference>
<evidence type="ECO:0000256" key="3">
    <source>
        <dbReference type="ARBA" id="ARBA00022741"/>
    </source>
</evidence>
<evidence type="ECO:0000256" key="7">
    <source>
        <dbReference type="PROSITE-ProRule" id="PRU01050"/>
    </source>
</evidence>
<dbReference type="AlphaFoldDB" id="A0A1G7P1D2"/>
<dbReference type="SUPFAM" id="SSF52540">
    <property type="entry name" value="P-loop containing nucleoside triphosphate hydrolases"/>
    <property type="match status" value="1"/>
</dbReference>
<feature type="binding site" evidence="6">
    <location>
        <begin position="74"/>
        <end position="78"/>
    </location>
    <ligand>
        <name>GTP</name>
        <dbReference type="ChEBI" id="CHEBI:37565"/>
    </ligand>
</feature>
<feature type="binding site" evidence="6">
    <location>
        <begin position="138"/>
        <end position="141"/>
    </location>
    <ligand>
        <name>GTP</name>
        <dbReference type="ChEBI" id="CHEBI:37565"/>
    </ligand>
</feature>
<keyword evidence="6" id="KW-0690">Ribosome biogenesis</keyword>
<keyword evidence="6" id="KW-0699">rRNA-binding</keyword>
<feature type="region of interest" description="G3" evidence="7">
    <location>
        <begin position="74"/>
        <end position="77"/>
    </location>
</feature>
<dbReference type="PANTHER" id="PTHR42698:SF1">
    <property type="entry name" value="GTPASE ERA, MITOCHONDRIAL"/>
    <property type="match status" value="1"/>
</dbReference>
<dbReference type="PROSITE" id="PS50823">
    <property type="entry name" value="KH_TYPE_2"/>
    <property type="match status" value="1"/>
</dbReference>
<comment type="subunit">
    <text evidence="6">Monomer.</text>
</comment>
<dbReference type="NCBIfam" id="NF000908">
    <property type="entry name" value="PRK00089.1"/>
    <property type="match status" value="1"/>
</dbReference>
<dbReference type="PROSITE" id="PS51713">
    <property type="entry name" value="G_ERA"/>
    <property type="match status" value="1"/>
</dbReference>
<dbReference type="GO" id="GO:0070181">
    <property type="term" value="F:small ribosomal subunit rRNA binding"/>
    <property type="evidence" value="ECO:0007669"/>
    <property type="project" value="UniProtKB-UniRule"/>
</dbReference>
<dbReference type="InterPro" id="IPR004044">
    <property type="entry name" value="KH_dom_type_2"/>
</dbReference>
<evidence type="ECO:0000256" key="4">
    <source>
        <dbReference type="ARBA" id="ARBA00022884"/>
    </source>
</evidence>
<dbReference type="Proteomes" id="UP000199415">
    <property type="component" value="Unassembled WGS sequence"/>
</dbReference>
<dbReference type="InterPro" id="IPR006073">
    <property type="entry name" value="GTP-bd"/>
</dbReference>
<dbReference type="Pfam" id="PF01926">
    <property type="entry name" value="MMR_HSR1"/>
    <property type="match status" value="1"/>
</dbReference>
<dbReference type="PANTHER" id="PTHR42698">
    <property type="entry name" value="GTPASE ERA"/>
    <property type="match status" value="1"/>
</dbReference>
<dbReference type="GO" id="GO:0005829">
    <property type="term" value="C:cytosol"/>
    <property type="evidence" value="ECO:0007669"/>
    <property type="project" value="TreeGrafter"/>
</dbReference>
<evidence type="ECO:0000256" key="1">
    <source>
        <dbReference type="ARBA" id="ARBA00007921"/>
    </source>
</evidence>
<feature type="region of interest" description="G1" evidence="7">
    <location>
        <begin position="27"/>
        <end position="34"/>
    </location>
</feature>
<keyword evidence="5 6" id="KW-0342">GTP-binding</keyword>
<feature type="domain" description="Era-type G" evidence="10">
    <location>
        <begin position="19"/>
        <end position="188"/>
    </location>
</feature>
<proteinExistence type="inferred from homology"/>
<dbReference type="CDD" id="cd04163">
    <property type="entry name" value="Era"/>
    <property type="match status" value="1"/>
</dbReference>
<organism evidence="11 12">
    <name type="scientific">Limimonas halophila</name>
    <dbReference type="NCBI Taxonomy" id="1082479"/>
    <lineage>
        <taxon>Bacteria</taxon>
        <taxon>Pseudomonadati</taxon>
        <taxon>Pseudomonadota</taxon>
        <taxon>Alphaproteobacteria</taxon>
        <taxon>Rhodospirillales</taxon>
        <taxon>Rhodovibrionaceae</taxon>
        <taxon>Limimonas</taxon>
    </lineage>
</organism>
<dbReference type="EMBL" id="FNCE01000002">
    <property type="protein sequence ID" value="SDF80063.1"/>
    <property type="molecule type" value="Genomic_DNA"/>
</dbReference>
<dbReference type="PRINTS" id="PR00326">
    <property type="entry name" value="GTP1OBG"/>
</dbReference>
<feature type="region of interest" description="G4" evidence="7">
    <location>
        <begin position="138"/>
        <end position="141"/>
    </location>
</feature>
<dbReference type="OrthoDB" id="9805918at2"/>
<feature type="binding site" evidence="6">
    <location>
        <begin position="27"/>
        <end position="34"/>
    </location>
    <ligand>
        <name>GTP</name>
        <dbReference type="ChEBI" id="CHEBI:37565"/>
    </ligand>
</feature>
<dbReference type="Gene3D" id="3.30.300.20">
    <property type="match status" value="1"/>
</dbReference>
<dbReference type="GO" id="GO:0005525">
    <property type="term" value="F:GTP binding"/>
    <property type="evidence" value="ECO:0007669"/>
    <property type="project" value="UniProtKB-UniRule"/>
</dbReference>
<keyword evidence="6" id="KW-1003">Cell membrane</keyword>
<dbReference type="NCBIfam" id="TIGR00436">
    <property type="entry name" value="era"/>
    <property type="match status" value="1"/>
</dbReference>
<feature type="region of interest" description="G2" evidence="7">
    <location>
        <begin position="53"/>
        <end position="57"/>
    </location>
</feature>
<evidence type="ECO:0000313" key="12">
    <source>
        <dbReference type="Proteomes" id="UP000199415"/>
    </source>
</evidence>
<dbReference type="InterPro" id="IPR005225">
    <property type="entry name" value="Small_GTP-bd"/>
</dbReference>
<dbReference type="NCBIfam" id="TIGR00231">
    <property type="entry name" value="small_GTP"/>
    <property type="match status" value="1"/>
</dbReference>
<protein>
    <recommendedName>
        <fullName evidence="2 6">GTPase Era</fullName>
    </recommendedName>
</protein>
<keyword evidence="6" id="KW-0963">Cytoplasm</keyword>
<evidence type="ECO:0000256" key="6">
    <source>
        <dbReference type="HAMAP-Rule" id="MF_00367"/>
    </source>
</evidence>
<feature type="region of interest" description="G5" evidence="7">
    <location>
        <begin position="167"/>
        <end position="169"/>
    </location>
</feature>
<dbReference type="SUPFAM" id="SSF54814">
    <property type="entry name" value="Prokaryotic type KH domain (KH-domain type II)"/>
    <property type="match status" value="1"/>
</dbReference>
<dbReference type="InterPro" id="IPR027417">
    <property type="entry name" value="P-loop_NTPase"/>
</dbReference>
<dbReference type="STRING" id="1082479.SAMN05216241_102395"/>
<dbReference type="CDD" id="cd22534">
    <property type="entry name" value="KH-II_Era"/>
    <property type="match status" value="1"/>
</dbReference>
<keyword evidence="6" id="KW-0472">Membrane</keyword>
<feature type="domain" description="KH type-2" evidence="9">
    <location>
        <begin position="219"/>
        <end position="296"/>
    </location>
</feature>
<evidence type="ECO:0000259" key="10">
    <source>
        <dbReference type="PROSITE" id="PS51713"/>
    </source>
</evidence>